<dbReference type="SUPFAM" id="SSF56601">
    <property type="entry name" value="beta-lactamase/transpeptidase-like"/>
    <property type="match status" value="1"/>
</dbReference>
<protein>
    <recommendedName>
        <fullName evidence="1">Beta-lactamase-related domain-containing protein</fullName>
    </recommendedName>
</protein>
<dbReference type="InterPro" id="IPR001466">
    <property type="entry name" value="Beta-lactam-related"/>
</dbReference>
<dbReference type="AlphaFoldDB" id="A0AA36NA40"/>
<organism evidence="2 3">
    <name type="scientific">Effrenium voratum</name>
    <dbReference type="NCBI Taxonomy" id="2562239"/>
    <lineage>
        <taxon>Eukaryota</taxon>
        <taxon>Sar</taxon>
        <taxon>Alveolata</taxon>
        <taxon>Dinophyceae</taxon>
        <taxon>Suessiales</taxon>
        <taxon>Symbiodiniaceae</taxon>
        <taxon>Effrenium</taxon>
    </lineage>
</organism>
<name>A0AA36NA40_9DINO</name>
<dbReference type="PANTHER" id="PTHR46825:SF9">
    <property type="entry name" value="BETA-LACTAMASE-RELATED DOMAIN-CONTAINING PROTEIN"/>
    <property type="match status" value="1"/>
</dbReference>
<dbReference type="Proteomes" id="UP001178507">
    <property type="component" value="Unassembled WGS sequence"/>
</dbReference>
<gene>
    <name evidence="2" type="ORF">EVOR1521_LOCUS22183</name>
</gene>
<keyword evidence="3" id="KW-1185">Reference proteome</keyword>
<dbReference type="Gene3D" id="3.40.710.10">
    <property type="entry name" value="DD-peptidase/beta-lactamase superfamily"/>
    <property type="match status" value="1"/>
</dbReference>
<accession>A0AA36NA40</accession>
<evidence type="ECO:0000313" key="2">
    <source>
        <dbReference type="EMBL" id="CAJ1398374.1"/>
    </source>
</evidence>
<comment type="caution">
    <text evidence="2">The sequence shown here is derived from an EMBL/GenBank/DDBJ whole genome shotgun (WGS) entry which is preliminary data.</text>
</comment>
<evidence type="ECO:0000259" key="1">
    <source>
        <dbReference type="Pfam" id="PF00144"/>
    </source>
</evidence>
<reference evidence="2" key="1">
    <citation type="submission" date="2023-08" db="EMBL/GenBank/DDBJ databases">
        <authorList>
            <person name="Chen Y."/>
            <person name="Shah S."/>
            <person name="Dougan E. K."/>
            <person name="Thang M."/>
            <person name="Chan C."/>
        </authorList>
    </citation>
    <scope>NUCLEOTIDE SEQUENCE</scope>
</reference>
<dbReference type="EMBL" id="CAUJNA010003297">
    <property type="protein sequence ID" value="CAJ1398374.1"/>
    <property type="molecule type" value="Genomic_DNA"/>
</dbReference>
<evidence type="ECO:0000313" key="3">
    <source>
        <dbReference type="Proteomes" id="UP001178507"/>
    </source>
</evidence>
<dbReference type="PANTHER" id="PTHR46825">
    <property type="entry name" value="D-ALANYL-D-ALANINE-CARBOXYPEPTIDASE/ENDOPEPTIDASE AMPH"/>
    <property type="match status" value="1"/>
</dbReference>
<feature type="domain" description="Beta-lactamase-related" evidence="1">
    <location>
        <begin position="103"/>
        <end position="419"/>
    </location>
</feature>
<dbReference type="Pfam" id="PF00144">
    <property type="entry name" value="Beta-lactamase"/>
    <property type="match status" value="1"/>
</dbReference>
<dbReference type="InterPro" id="IPR050491">
    <property type="entry name" value="AmpC-like"/>
</dbReference>
<proteinExistence type="predicted"/>
<dbReference type="InterPro" id="IPR012338">
    <property type="entry name" value="Beta-lactam/transpept-like"/>
</dbReference>
<sequence>MWGASSSGTKPSSQALANITWAMATLNTIDEDLLKGTVTAMLRFTLYAALGLAVCGRPLQDELKAALERVADQMRDKYDMSLAAAFYSKSLNFSVASGYTDAGLGLGNKTRPAQADDLYVWGSTTKMLTAPAVLQLVEKNQVKLTDPIALHIDPILLVLNGTRLESYFGSAIHKVQIQHLLHMTSGIQDYDGEAFSTAQFANRSKAFGPIEIVSNYVSPELQFPPGQQQAYCSTNYILLGLVLATHYHQPTKSWAWQSYDQSTVIPAALRNAFQNSLFVKEGPCSHFTPVHGFMEFYPSAKLPKQDVWDVSCLGGWTAGNYLGSVADVARFTYELYNTKEPQIVSAQSQAHLTNFTTQAGSPFKFYGMGTFNLAWSIGSTDAYGHVGDTYGYQSQTTYIPEDDFVITVATNVETTKQAQPADFTCHAYHEIKAVLTGKPKPHCVFVVPQRFIGKCMCLPEEVIV</sequence>